<evidence type="ECO:0000313" key="2">
    <source>
        <dbReference type="EMBL" id="MVW63258.1"/>
    </source>
</evidence>
<dbReference type="InterPro" id="IPR029058">
    <property type="entry name" value="AB_hydrolase_fold"/>
</dbReference>
<feature type="domain" description="AB hydrolase-1" evidence="1">
    <location>
        <begin position="29"/>
        <end position="277"/>
    </location>
</feature>
<protein>
    <submittedName>
        <fullName evidence="2">Alpha/beta fold hydrolase</fullName>
    </submittedName>
</protein>
<sequence length="292" mass="33153">MTPSRSEFLTIRGLRTHVRHWGREGAPKLFMAHGWMDMSASFQFVVDALQGDWHVIAHDWRGFGLTGRSGNDTYWFPDYFADLEAILDHYSPGEPVNLLGHSMGGNIVSVYAGVRPERIAKLINLEGFGLPATRPDQAPGRYAKWLDEVKVPPAMRGYASLDEVATRLRKTNPRLPADRAAFLARHWAAQNAQGEWEILGDPAHKMPGPLLYQVEEVLACWRRITAPVLWVEAEHTDMWRWMGPKEEARHEVDRRLAQLAKVTPRMMPDAGHMLHHDQPEVLARMIEAFLAG</sequence>
<gene>
    <name evidence="2" type="ORF">GPY61_25370</name>
</gene>
<keyword evidence="3" id="KW-1185">Reference proteome</keyword>
<organism evidence="2 3">
    <name type="scientific">Massilia cellulosiltytica</name>
    <dbReference type="NCBI Taxonomy" id="2683234"/>
    <lineage>
        <taxon>Bacteria</taxon>
        <taxon>Pseudomonadati</taxon>
        <taxon>Pseudomonadota</taxon>
        <taxon>Betaproteobacteria</taxon>
        <taxon>Burkholderiales</taxon>
        <taxon>Oxalobacteraceae</taxon>
        <taxon>Telluria group</taxon>
        <taxon>Massilia</taxon>
    </lineage>
</organism>
<comment type="caution">
    <text evidence="2">The sequence shown here is derived from an EMBL/GenBank/DDBJ whole genome shotgun (WGS) entry which is preliminary data.</text>
</comment>
<proteinExistence type="predicted"/>
<dbReference type="Gene3D" id="3.40.50.1820">
    <property type="entry name" value="alpha/beta hydrolase"/>
    <property type="match status" value="1"/>
</dbReference>
<evidence type="ECO:0000313" key="3">
    <source>
        <dbReference type="Proteomes" id="UP000443353"/>
    </source>
</evidence>
<dbReference type="RefSeq" id="WP_056136613.1">
    <property type="nucleotide sequence ID" value="NZ_WSES01000008.1"/>
</dbReference>
<dbReference type="GO" id="GO:0016787">
    <property type="term" value="F:hydrolase activity"/>
    <property type="evidence" value="ECO:0007669"/>
    <property type="project" value="UniProtKB-KW"/>
</dbReference>
<dbReference type="PANTHER" id="PTHR43798:SF33">
    <property type="entry name" value="HYDROLASE, PUTATIVE (AFU_ORTHOLOGUE AFUA_2G14860)-RELATED"/>
    <property type="match status" value="1"/>
</dbReference>
<dbReference type="Proteomes" id="UP000443353">
    <property type="component" value="Unassembled WGS sequence"/>
</dbReference>
<dbReference type="InterPro" id="IPR050266">
    <property type="entry name" value="AB_hydrolase_sf"/>
</dbReference>
<dbReference type="InterPro" id="IPR000073">
    <property type="entry name" value="AB_hydrolase_1"/>
</dbReference>
<keyword evidence="2" id="KW-0378">Hydrolase</keyword>
<evidence type="ECO:0000259" key="1">
    <source>
        <dbReference type="Pfam" id="PF00561"/>
    </source>
</evidence>
<name>A0A7X3K9Q7_9BURK</name>
<dbReference type="PRINTS" id="PR00111">
    <property type="entry name" value="ABHYDROLASE"/>
</dbReference>
<dbReference type="PANTHER" id="PTHR43798">
    <property type="entry name" value="MONOACYLGLYCEROL LIPASE"/>
    <property type="match status" value="1"/>
</dbReference>
<dbReference type="SUPFAM" id="SSF53474">
    <property type="entry name" value="alpha/beta-Hydrolases"/>
    <property type="match status" value="1"/>
</dbReference>
<dbReference type="AlphaFoldDB" id="A0A7X3K9Q7"/>
<accession>A0A7X3K9Q7</accession>
<dbReference type="EMBL" id="WSES01000008">
    <property type="protein sequence ID" value="MVW63258.1"/>
    <property type="molecule type" value="Genomic_DNA"/>
</dbReference>
<dbReference type="Pfam" id="PF00561">
    <property type="entry name" value="Abhydrolase_1"/>
    <property type="match status" value="1"/>
</dbReference>
<dbReference type="GO" id="GO:0016020">
    <property type="term" value="C:membrane"/>
    <property type="evidence" value="ECO:0007669"/>
    <property type="project" value="TreeGrafter"/>
</dbReference>
<reference evidence="2 3" key="1">
    <citation type="submission" date="2019-12" db="EMBL/GenBank/DDBJ databases">
        <authorList>
            <person name="Li C."/>
            <person name="Zhao J."/>
        </authorList>
    </citation>
    <scope>NUCLEOTIDE SEQUENCE [LARGE SCALE GENOMIC DNA]</scope>
    <source>
        <strain evidence="2 3">NEAU-DD11</strain>
    </source>
</reference>